<feature type="region of interest" description="Disordered" evidence="11">
    <location>
        <begin position="1"/>
        <end position="21"/>
    </location>
</feature>
<feature type="compositionally biased region" description="Polar residues" evidence="11">
    <location>
        <begin position="311"/>
        <end position="321"/>
    </location>
</feature>
<dbReference type="InterPro" id="IPR020084">
    <property type="entry name" value="NUDIX_hydrolase_CS"/>
</dbReference>
<sequence>MKGSPIQSTIAPSFPSASSTPPSTIFANNGIPSPFSVPSVSPLHPQMAMPIPQIPYSSMINLNPTAPLMMNNGIVNPSVLPGMAMANQYRTPTHLSPSSPHLMLNAATSANLMNYLQHQAVAYAQHAQIAQMMGQTSPQTMNETTMSQSYNLLHQHISSTSPHTQTMATHIPKLTPNKVMQPHQTTSSRSSSVHTSVDDSSVLSQQSNIALTQSPGPISKMEFVHSIQQSEGQKQQQESPLNKIDQHMALLQSLMQSTRLNYNTSAIINGNEHENDTEKSLSINGNSPLHLKSNQNQTRTDERSRNSNNNKSEQQVSQSPMAKNILNNLFASMRAHEEKLQLHANPQQNCSNSPPNSIANSILASISDPIVDDSELINSVNKELGSHLTNNSSMEEQYKDIDISGLQISSDILDDLATRFVLNMPTEEKDDPIRICFQIEIAFWFYTDFYCEMFSNLPRLKLKRFAYIMFTYIPRLRRFLDVFDQVITSWIDYKFSIPCSGAVLLDKTLEYVLLVQGYGSKNWSFPKGKVNHDETLMNCAIREVSEETGYDCTDKISESVYIERKIFESTCRLFLVPDVEMDYQFYPHVRNEIYNIQWFQVSELPMRPQKKNSGNNGQTSANFATKFFTIYPFVYSIRKWIEKERKRRRKESKRVRRRTVSSSAGGSESEGARVGHTDGSSSEKGSIDEPQSNSNSPYMMIETGSVEIGNESTSFIDAKLDDIYNSYSSTSNIFKGESSKELSLQGVEVFNAELEPKIHRENNSNHQLNNWPRTWQTLVNEYNRRNSINTPIGYDLMATPKNDCNFRDHKNDTLLENNDGRTLGTIFGSKELSCDDKLNFLFRFAESNQLSMSKQSPKLNNGNDTQQSNNNHSHSTTSNNRSKFGQVYNCTSIGSKKSPFGAIGSKQTKPTNDLNEQSTKQDTTLSQYSLLNYTPLKDDSTSASCLFQKLSNKKMSDEVILDPKTSSDSSESFLSDKQDGHMLLNKLMTNMKKQTTISNGNVFHIPPTQSVNGMSTNSSSQSDDSSMILDDPAICYNGFDPKNVPFVEDKIFKLIERLKIISD</sequence>
<keyword evidence="14" id="KW-1185">Reference proteome</keyword>
<feature type="domain" description="Nudix hydrolase" evidence="12">
    <location>
        <begin position="495"/>
        <end position="624"/>
    </location>
</feature>
<evidence type="ECO:0000256" key="9">
    <source>
        <dbReference type="ARBA" id="ARBA00047661"/>
    </source>
</evidence>
<dbReference type="SUPFAM" id="SSF55811">
    <property type="entry name" value="Nudix"/>
    <property type="match status" value="1"/>
</dbReference>
<feature type="region of interest" description="Disordered" evidence="11">
    <location>
        <begin position="177"/>
        <end position="202"/>
    </location>
</feature>
<dbReference type="EMBL" id="JAPWDV010000001">
    <property type="protein sequence ID" value="KAJ6224322.1"/>
    <property type="molecule type" value="Genomic_DNA"/>
</dbReference>
<proteinExistence type="inferred from homology"/>
<dbReference type="GO" id="GO:0140933">
    <property type="term" value="F:5'-(N(7)-methylguanosine 5'-triphospho)-[mRNA] hydrolase activity"/>
    <property type="evidence" value="ECO:0007669"/>
    <property type="project" value="UniProtKB-EC"/>
</dbReference>
<dbReference type="InterPro" id="IPR036189">
    <property type="entry name" value="DCP2_BoxA_sf"/>
</dbReference>
<feature type="compositionally biased region" description="Basic residues" evidence="11">
    <location>
        <begin position="648"/>
        <end position="659"/>
    </location>
</feature>
<evidence type="ECO:0000256" key="6">
    <source>
        <dbReference type="ARBA" id="ARBA00022801"/>
    </source>
</evidence>
<comment type="similarity">
    <text evidence="3">Belongs to the Nudix hydrolase family. DCP2 subfamily.</text>
</comment>
<dbReference type="Pfam" id="PF00293">
    <property type="entry name" value="NUDIX"/>
    <property type="match status" value="1"/>
</dbReference>
<evidence type="ECO:0000256" key="1">
    <source>
        <dbReference type="ARBA" id="ARBA00001936"/>
    </source>
</evidence>
<dbReference type="Gene3D" id="3.90.79.10">
    <property type="entry name" value="Nucleoside Triphosphate Pyrophosphohydrolase"/>
    <property type="match status" value="1"/>
</dbReference>
<dbReference type="Proteomes" id="UP001142055">
    <property type="component" value="Chromosome 1"/>
</dbReference>
<organism evidence="13 14">
    <name type="scientific">Blomia tropicalis</name>
    <name type="common">Mite</name>
    <dbReference type="NCBI Taxonomy" id="40697"/>
    <lineage>
        <taxon>Eukaryota</taxon>
        <taxon>Metazoa</taxon>
        <taxon>Ecdysozoa</taxon>
        <taxon>Arthropoda</taxon>
        <taxon>Chelicerata</taxon>
        <taxon>Arachnida</taxon>
        <taxon>Acari</taxon>
        <taxon>Acariformes</taxon>
        <taxon>Sarcoptiformes</taxon>
        <taxon>Astigmata</taxon>
        <taxon>Glycyphagoidea</taxon>
        <taxon>Echimyopodidae</taxon>
        <taxon>Blomia</taxon>
    </lineage>
</organism>
<evidence type="ECO:0000256" key="5">
    <source>
        <dbReference type="ARBA" id="ARBA00022723"/>
    </source>
</evidence>
<evidence type="ECO:0000256" key="4">
    <source>
        <dbReference type="ARBA" id="ARBA00022490"/>
    </source>
</evidence>
<dbReference type="PANTHER" id="PTHR23114">
    <property type="entry name" value="M7GPPPN-MRNA HYDROLASE"/>
    <property type="match status" value="1"/>
</dbReference>
<accession>A0A9Q0MH52</accession>
<feature type="compositionally biased region" description="Polar residues" evidence="11">
    <location>
        <begin position="905"/>
        <end position="922"/>
    </location>
</feature>
<feature type="compositionally biased region" description="Polar residues" evidence="11">
    <location>
        <begin position="678"/>
        <end position="697"/>
    </location>
</feature>
<dbReference type="InterPro" id="IPR007722">
    <property type="entry name" value="DCP2_BoxA"/>
</dbReference>
<keyword evidence="4" id="KW-0963">Cytoplasm</keyword>
<dbReference type="GO" id="GO:0003723">
    <property type="term" value="F:RNA binding"/>
    <property type="evidence" value="ECO:0007669"/>
    <property type="project" value="UniProtKB-KW"/>
</dbReference>
<evidence type="ECO:0000256" key="2">
    <source>
        <dbReference type="ARBA" id="ARBA00004496"/>
    </source>
</evidence>
<reference evidence="13" key="1">
    <citation type="submission" date="2022-12" db="EMBL/GenBank/DDBJ databases">
        <title>Genome assemblies of Blomia tropicalis.</title>
        <authorList>
            <person name="Cui Y."/>
        </authorList>
    </citation>
    <scope>NUCLEOTIDE SEQUENCE</scope>
    <source>
        <tissue evidence="13">Adult mites</tissue>
    </source>
</reference>
<dbReference type="CDD" id="cd03672">
    <property type="entry name" value="NUDIX_Dcp2p_Nudt20"/>
    <property type="match status" value="1"/>
</dbReference>
<dbReference type="PROSITE" id="PS51462">
    <property type="entry name" value="NUDIX"/>
    <property type="match status" value="1"/>
</dbReference>
<dbReference type="PANTHER" id="PTHR23114:SF17">
    <property type="entry name" value="M7GPPPN-MRNA HYDROLASE"/>
    <property type="match status" value="1"/>
</dbReference>
<dbReference type="SMART" id="SM01125">
    <property type="entry name" value="DCP2"/>
    <property type="match status" value="1"/>
</dbReference>
<feature type="region of interest" description="Disordered" evidence="11">
    <location>
        <begin position="851"/>
        <end position="884"/>
    </location>
</feature>
<feature type="compositionally biased region" description="Low complexity" evidence="11">
    <location>
        <begin position="185"/>
        <end position="202"/>
    </location>
</feature>
<keyword evidence="8" id="KW-0464">Manganese</keyword>
<dbReference type="InterPro" id="IPR015797">
    <property type="entry name" value="NUDIX_hydrolase-like_dom_sf"/>
</dbReference>
<dbReference type="GO" id="GO:0000184">
    <property type="term" value="P:nuclear-transcribed mRNA catabolic process, nonsense-mediated decay"/>
    <property type="evidence" value="ECO:0007669"/>
    <property type="project" value="InterPro"/>
</dbReference>
<dbReference type="FunFam" id="3.90.79.10:FF:000003">
    <property type="entry name" value="M7GpppN-mRNA hydrolase isoform 2"/>
    <property type="match status" value="1"/>
</dbReference>
<dbReference type="InterPro" id="IPR000086">
    <property type="entry name" value="NUDIX_hydrolase_dom"/>
</dbReference>
<comment type="caution">
    <text evidence="13">The sequence shown here is derived from an EMBL/GenBank/DDBJ whole genome shotgun (WGS) entry which is preliminary data.</text>
</comment>
<dbReference type="GO" id="GO:0030145">
    <property type="term" value="F:manganese ion binding"/>
    <property type="evidence" value="ECO:0007669"/>
    <property type="project" value="InterPro"/>
</dbReference>
<feature type="compositionally biased region" description="Low complexity" evidence="11">
    <location>
        <begin position="8"/>
        <end position="21"/>
    </location>
</feature>
<comment type="cofactor">
    <cofactor evidence="1">
        <name>Mn(2+)</name>
        <dbReference type="ChEBI" id="CHEBI:29035"/>
    </cofactor>
</comment>
<gene>
    <name evidence="13" type="ORF">RDWZM_002867</name>
</gene>
<name>A0A9Q0MH52_BLOTA</name>
<protein>
    <recommendedName>
        <fullName evidence="10">mRNA-decapping enzyme 2</fullName>
    </recommendedName>
</protein>
<evidence type="ECO:0000259" key="12">
    <source>
        <dbReference type="PROSITE" id="PS51462"/>
    </source>
</evidence>
<evidence type="ECO:0000256" key="8">
    <source>
        <dbReference type="ARBA" id="ARBA00023211"/>
    </source>
</evidence>
<evidence type="ECO:0000256" key="3">
    <source>
        <dbReference type="ARBA" id="ARBA00005279"/>
    </source>
</evidence>
<dbReference type="InterPro" id="IPR044099">
    <property type="entry name" value="Dcp2_NUDIX"/>
</dbReference>
<feature type="region of interest" description="Disordered" evidence="11">
    <location>
        <begin position="899"/>
        <end position="922"/>
    </location>
</feature>
<comment type="subcellular location">
    <subcellularLocation>
        <location evidence="2">Cytoplasm</location>
    </subcellularLocation>
</comment>
<dbReference type="Gene3D" id="1.10.10.1050">
    <property type="entry name" value="Dcp2, box A domain"/>
    <property type="match status" value="1"/>
</dbReference>
<dbReference type="Pfam" id="PF05026">
    <property type="entry name" value="DCP2"/>
    <property type="match status" value="1"/>
</dbReference>
<feature type="region of interest" description="Disordered" evidence="11">
    <location>
        <begin position="648"/>
        <end position="698"/>
    </location>
</feature>
<feature type="compositionally biased region" description="Polar residues" evidence="11">
    <location>
        <begin position="280"/>
        <end position="298"/>
    </location>
</feature>
<keyword evidence="5" id="KW-0479">Metal-binding</keyword>
<keyword evidence="6" id="KW-0378">Hydrolase</keyword>
<dbReference type="GO" id="GO:0000932">
    <property type="term" value="C:P-body"/>
    <property type="evidence" value="ECO:0007669"/>
    <property type="project" value="TreeGrafter"/>
</dbReference>
<evidence type="ECO:0000256" key="10">
    <source>
        <dbReference type="ARBA" id="ARBA00078183"/>
    </source>
</evidence>
<evidence type="ECO:0000256" key="11">
    <source>
        <dbReference type="SAM" id="MobiDB-lite"/>
    </source>
</evidence>
<feature type="compositionally biased region" description="Low complexity" evidence="11">
    <location>
        <begin position="860"/>
        <end position="882"/>
    </location>
</feature>
<dbReference type="PROSITE" id="PS00893">
    <property type="entry name" value="NUDIX_BOX"/>
    <property type="match status" value="1"/>
</dbReference>
<evidence type="ECO:0000256" key="7">
    <source>
        <dbReference type="ARBA" id="ARBA00022884"/>
    </source>
</evidence>
<evidence type="ECO:0000313" key="14">
    <source>
        <dbReference type="Proteomes" id="UP001142055"/>
    </source>
</evidence>
<dbReference type="SUPFAM" id="SSF140586">
    <property type="entry name" value="Dcp2 domain-like"/>
    <property type="match status" value="1"/>
</dbReference>
<dbReference type="AlphaFoldDB" id="A0A9Q0MH52"/>
<evidence type="ECO:0000313" key="13">
    <source>
        <dbReference type="EMBL" id="KAJ6224322.1"/>
    </source>
</evidence>
<keyword evidence="7" id="KW-0694">RNA-binding</keyword>
<dbReference type="GO" id="GO:0000290">
    <property type="term" value="P:deadenylation-dependent decapping of nuclear-transcribed mRNA"/>
    <property type="evidence" value="ECO:0007669"/>
    <property type="project" value="InterPro"/>
</dbReference>
<feature type="compositionally biased region" description="Low complexity" evidence="11">
    <location>
        <begin position="660"/>
        <end position="669"/>
    </location>
</feature>
<feature type="region of interest" description="Disordered" evidence="11">
    <location>
        <begin position="273"/>
        <end position="321"/>
    </location>
</feature>
<comment type="catalytic activity">
    <reaction evidence="9">
        <text>a 5'-end (N(7)-methyl 5'-triphosphoguanosine)-ribonucleoside in mRNA + H2O = N(7)-methyl-GDP + a 5'-end phospho-ribonucleoside in mRNA + 2 H(+)</text>
        <dbReference type="Rhea" id="RHEA:67484"/>
        <dbReference type="Rhea" id="RHEA-COMP:15692"/>
        <dbReference type="Rhea" id="RHEA-COMP:17167"/>
        <dbReference type="ChEBI" id="CHEBI:15377"/>
        <dbReference type="ChEBI" id="CHEBI:15378"/>
        <dbReference type="ChEBI" id="CHEBI:63714"/>
        <dbReference type="ChEBI" id="CHEBI:138282"/>
        <dbReference type="ChEBI" id="CHEBI:156461"/>
        <dbReference type="EC" id="3.6.1.62"/>
    </reaction>
    <physiologicalReaction direction="left-to-right" evidence="9">
        <dbReference type="Rhea" id="RHEA:67485"/>
    </physiologicalReaction>
</comment>